<dbReference type="AlphaFoldDB" id="A0A445BRB9"/>
<dbReference type="Pfam" id="PF03108">
    <property type="entry name" value="DBD_Tnp_Mut"/>
    <property type="match status" value="1"/>
</dbReference>
<keyword evidence="3" id="KW-1185">Reference proteome</keyword>
<organism evidence="2 3">
    <name type="scientific">Arachis hypogaea</name>
    <name type="common">Peanut</name>
    <dbReference type="NCBI Taxonomy" id="3818"/>
    <lineage>
        <taxon>Eukaryota</taxon>
        <taxon>Viridiplantae</taxon>
        <taxon>Streptophyta</taxon>
        <taxon>Embryophyta</taxon>
        <taxon>Tracheophyta</taxon>
        <taxon>Spermatophyta</taxon>
        <taxon>Magnoliopsida</taxon>
        <taxon>eudicotyledons</taxon>
        <taxon>Gunneridae</taxon>
        <taxon>Pentapetalae</taxon>
        <taxon>rosids</taxon>
        <taxon>fabids</taxon>
        <taxon>Fabales</taxon>
        <taxon>Fabaceae</taxon>
        <taxon>Papilionoideae</taxon>
        <taxon>50 kb inversion clade</taxon>
        <taxon>dalbergioids sensu lato</taxon>
        <taxon>Dalbergieae</taxon>
        <taxon>Pterocarpus clade</taxon>
        <taxon>Arachis</taxon>
    </lineage>
</organism>
<dbReference type="EMBL" id="SDMP01000008">
    <property type="protein sequence ID" value="RYR41235.1"/>
    <property type="molecule type" value="Genomic_DNA"/>
</dbReference>
<evidence type="ECO:0000313" key="3">
    <source>
        <dbReference type="Proteomes" id="UP000289738"/>
    </source>
</evidence>
<accession>A0A445BRB9</accession>
<comment type="caution">
    <text evidence="2">The sequence shown here is derived from an EMBL/GenBank/DDBJ whole genome shotgun (WGS) entry which is preliminary data.</text>
</comment>
<feature type="domain" description="Transposase MuDR plant" evidence="1">
    <location>
        <begin position="67"/>
        <end position="125"/>
    </location>
</feature>
<gene>
    <name evidence="2" type="ORF">Ahy_A08g037634</name>
</gene>
<reference evidence="2 3" key="1">
    <citation type="submission" date="2019-01" db="EMBL/GenBank/DDBJ databases">
        <title>Sequencing of cultivated peanut Arachis hypogaea provides insights into genome evolution and oil improvement.</title>
        <authorList>
            <person name="Chen X."/>
        </authorList>
    </citation>
    <scope>NUCLEOTIDE SEQUENCE [LARGE SCALE GENOMIC DNA]</scope>
    <source>
        <strain evidence="3">cv. Fuhuasheng</strain>
        <tissue evidence="2">Leaves</tissue>
    </source>
</reference>
<dbReference type="InterPro" id="IPR004332">
    <property type="entry name" value="Transposase_MuDR"/>
</dbReference>
<name>A0A445BRB9_ARAHY</name>
<dbReference type="Proteomes" id="UP000289738">
    <property type="component" value="Chromosome A08"/>
</dbReference>
<protein>
    <recommendedName>
        <fullName evidence="1">Transposase MuDR plant domain-containing protein</fullName>
    </recommendedName>
</protein>
<sequence>MNSDSEQDFEAIYEAGDEDKDGDVGVEAATENVVVHPSVSQPMIVPPFMRNLDLDAMHASKFLEYVNIEFRIGIEYSSRKSVVTAIGSYTISRGVDYNVYKFEPHTFYAKCKMYGRGCDWLIRASLIWKKRHIGSNFLRALKVPHLQKFVVNIGYSGKVEEYNINYKRPNEVFEVRKMPSEKVLVVDLTRRTCNCGYFQVERLPFRHVIAYCANQCLDWQLYVHDMYKMTEVRKVYRFEFTPLGDPETWPVYQGPTLVANPTLRQTLKGRPKLTQYLNEMD</sequence>
<evidence type="ECO:0000259" key="1">
    <source>
        <dbReference type="Pfam" id="PF03108"/>
    </source>
</evidence>
<proteinExistence type="predicted"/>
<evidence type="ECO:0000313" key="2">
    <source>
        <dbReference type="EMBL" id="RYR41235.1"/>
    </source>
</evidence>